<gene>
    <name evidence="4" type="ORF">NC992_11185</name>
</gene>
<evidence type="ECO:0000259" key="2">
    <source>
        <dbReference type="Pfam" id="PF16313"/>
    </source>
</evidence>
<dbReference type="InterPro" id="IPR032534">
    <property type="entry name" value="EcxA_zinc-bd"/>
</dbReference>
<evidence type="ECO:0000259" key="3">
    <source>
        <dbReference type="Pfam" id="PF17148"/>
    </source>
</evidence>
<dbReference type="EMBL" id="JAMPKX010000004">
    <property type="protein sequence ID" value="MEP0947437.1"/>
    <property type="molecule type" value="Genomic_DNA"/>
</dbReference>
<dbReference type="InterPro" id="IPR024079">
    <property type="entry name" value="MetalloPept_cat_dom_sf"/>
</dbReference>
<protein>
    <submittedName>
        <fullName evidence="4">Zinc-dependent metalloprotease</fullName>
    </submittedName>
</protein>
<dbReference type="SUPFAM" id="SSF55486">
    <property type="entry name" value="Metalloproteases ('zincins'), catalytic domain"/>
    <property type="match status" value="1"/>
</dbReference>
<feature type="region of interest" description="Disordered" evidence="1">
    <location>
        <begin position="29"/>
        <end position="67"/>
    </location>
</feature>
<dbReference type="PANTHER" id="PTHR38478">
    <property type="entry name" value="PEPTIDASE M1A AND M12B"/>
    <property type="match status" value="1"/>
</dbReference>
<keyword evidence="4" id="KW-0378">Hydrolase</keyword>
<name>A0ABV0K3T7_9CYAN</name>
<keyword evidence="4" id="KW-0645">Protease</keyword>
<dbReference type="CDD" id="cd04276">
    <property type="entry name" value="ZnMc_MMP_like_2"/>
    <property type="match status" value="1"/>
</dbReference>
<dbReference type="Pfam" id="PF17148">
    <property type="entry name" value="DUF5117"/>
    <property type="match status" value="1"/>
</dbReference>
<evidence type="ECO:0000313" key="5">
    <source>
        <dbReference type="Proteomes" id="UP001482513"/>
    </source>
</evidence>
<dbReference type="Proteomes" id="UP001482513">
    <property type="component" value="Unassembled WGS sequence"/>
</dbReference>
<dbReference type="PANTHER" id="PTHR38478:SF1">
    <property type="entry name" value="ZINC DEPENDENT METALLOPROTEASE DOMAIN LIPOPROTEIN"/>
    <property type="match status" value="1"/>
</dbReference>
<comment type="caution">
    <text evidence="4">The sequence shown here is derived from an EMBL/GenBank/DDBJ whole genome shotgun (WGS) entry which is preliminary data.</text>
</comment>
<organism evidence="4 5">
    <name type="scientific">Leptolyngbya subtilissima DQ-A4</name>
    <dbReference type="NCBI Taxonomy" id="2933933"/>
    <lineage>
        <taxon>Bacteria</taxon>
        <taxon>Bacillati</taxon>
        <taxon>Cyanobacteriota</taxon>
        <taxon>Cyanophyceae</taxon>
        <taxon>Leptolyngbyales</taxon>
        <taxon>Leptolyngbyaceae</taxon>
        <taxon>Leptolyngbya group</taxon>
        <taxon>Leptolyngbya</taxon>
    </lineage>
</organism>
<feature type="domain" description="EcxA zinc-binding" evidence="2">
    <location>
        <begin position="514"/>
        <end position="837"/>
    </location>
</feature>
<dbReference type="InterPro" id="IPR033413">
    <property type="entry name" value="DUF5117"/>
</dbReference>
<reference evidence="4 5" key="1">
    <citation type="submission" date="2022-04" db="EMBL/GenBank/DDBJ databases">
        <title>Positive selection, recombination, and allopatry shape intraspecific diversity of widespread and dominant cyanobacteria.</title>
        <authorList>
            <person name="Wei J."/>
            <person name="Shu W."/>
            <person name="Hu C."/>
        </authorList>
    </citation>
    <scope>NUCLEOTIDE SEQUENCE [LARGE SCALE GENOMIC DNA]</scope>
    <source>
        <strain evidence="4 5">DQ-A4</strain>
    </source>
</reference>
<dbReference type="InterPro" id="IPR034032">
    <property type="entry name" value="Zn_MMP-like_bac"/>
</dbReference>
<dbReference type="Gene3D" id="3.40.390.10">
    <property type="entry name" value="Collagenase (Catalytic Domain)"/>
    <property type="match status" value="1"/>
</dbReference>
<proteinExistence type="predicted"/>
<feature type="compositionally biased region" description="Polar residues" evidence="1">
    <location>
        <begin position="29"/>
        <end position="50"/>
    </location>
</feature>
<sequence length="946" mass="104014">MKQSIRLGLVFLLGLAIAVTLSLSPSQGATPQVSSAVGPNHGSLSAQVSEPTPDAPTGSDPSAGLEPTSLKSFEETVKGLTVSQGLFTVYHDLQRNRAFLGLNPTQLNQNLLFIATLESGVGEAGLFRGWPVNDFMVQFRQIPDNRLQVAIPNALFRNSQAEAQQLLRESFSDSVLTTLPIQAINGETGELLIDLKDWLITRDPANLANQFPWVLGSYALNADASYLGPVKAFPENVELETVLGFSGGSSGADPFALALSSIPDGRGFNLRVRYSLSAIPAHPAFQPRLADERVGYFISAYRAPTRPGSSDPFVRYIQRWQLEKQDPTAALSPPKTPLVFWIENTTPQEYRAAIRDGIEWWNAAFEQAGFTQAIEVREMPANADWDPADVRYNVIRWSDSLYPWASGLGPSRVNPLTGEILDADVVLDASVVRDLAMEYDTLADRGAIARGEMALCGHPLSDRLMTRLTAPAAGRAVSPQPDTLDYCASLRAAQTNAFGPLAIATLAPPFSTREAKAAYLEQYLRVLTAHEVGHVLGLRHNFLGSTLLSPADLNNPAITQAQGMTSSVMDYLPPNLAPIGQPQGDYFPTQLGPYDRWAIEYGYRSVTSRATAQRELQSIADRATDPTLAYATDEDAYTMVDPRANAWDMSNDPLGYAEGQLAIAKAIWDRLDWFSVNPGEGYGQLRQRVDLVFFYYGSQADTMANYIGGQRFTRTDPWSSRGQSPFEPVAAAEQRRALTTLSQQVFAPNALSLSPELVNRLAPDRWWHWGEDPFSDRLDYPIYDRIVSTQALTLSNLLEGDRLLRLRDSELKQPGPDSFTLAELFDTLSQTLWTEVLNPPAEATPISSLRQGLQRHHLNTLTSLVLRNHGSGEGVTDFLGFVAQEATFGAPEEARVLARYQLRQLQEAIARHLSRQGQRLDLATLAYLEDAGDRIVKVLDAPLRGQ</sequence>
<keyword evidence="4" id="KW-0482">Metalloprotease</keyword>
<accession>A0ABV0K3T7</accession>
<dbReference type="RefSeq" id="WP_190702377.1">
    <property type="nucleotide sequence ID" value="NZ_JAMPKX010000004.1"/>
</dbReference>
<evidence type="ECO:0000256" key="1">
    <source>
        <dbReference type="SAM" id="MobiDB-lite"/>
    </source>
</evidence>
<feature type="domain" description="DUF5117" evidence="3">
    <location>
        <begin position="132"/>
        <end position="324"/>
    </location>
</feature>
<keyword evidence="5" id="KW-1185">Reference proteome</keyword>
<dbReference type="Pfam" id="PF16313">
    <property type="entry name" value="DUF4953"/>
    <property type="match status" value="1"/>
</dbReference>
<dbReference type="GO" id="GO:0008237">
    <property type="term" value="F:metallopeptidase activity"/>
    <property type="evidence" value="ECO:0007669"/>
    <property type="project" value="UniProtKB-KW"/>
</dbReference>
<evidence type="ECO:0000313" key="4">
    <source>
        <dbReference type="EMBL" id="MEP0947437.1"/>
    </source>
</evidence>